<sequence>MTEDSVRYSKGSSYTSETQSDAIVSIPILIAELYGENASLHIPALRHLLDIIIDYPDNIEFVIRYKLTPVLIKFVKNVEPSEKFTKEQNGIQKQKIFQDIIIPIAIINNDKLELNLSDVDEVAKRINKKSNKDSTFSLKKIMENGIYALEIQFLNTDIYTIGIGIVKDTYNIPEGSYPNSNPNIQHIAFYGGINLNGGIFYQGSITQGNAPFKENQMIRAEFDSEKGTLCFFIDGKQQPVFISGIKEKIRFMIHMHNKDAVCIIHSLKQIAVPTAGHVAGEKSVQW</sequence>
<dbReference type="InterPro" id="IPR043136">
    <property type="entry name" value="B30.2/SPRY_sf"/>
</dbReference>
<name>A0A5J4XAV4_9EUKA</name>
<dbReference type="Gene3D" id="2.60.120.920">
    <property type="match status" value="1"/>
</dbReference>
<dbReference type="AlphaFoldDB" id="A0A5J4XAV4"/>
<reference evidence="1 2" key="1">
    <citation type="submission" date="2019-03" db="EMBL/GenBank/DDBJ databases">
        <title>Single cell metagenomics reveals metabolic interactions within the superorganism composed of flagellate Streblomastix strix and complex community of Bacteroidetes bacteria on its surface.</title>
        <authorList>
            <person name="Treitli S.C."/>
            <person name="Kolisko M."/>
            <person name="Husnik F."/>
            <person name="Keeling P."/>
            <person name="Hampl V."/>
        </authorList>
    </citation>
    <scope>NUCLEOTIDE SEQUENCE [LARGE SCALE GENOMIC DNA]</scope>
    <source>
        <strain evidence="1">ST1C</strain>
    </source>
</reference>
<gene>
    <name evidence="1" type="ORF">EZS28_000085</name>
</gene>
<protein>
    <recommendedName>
        <fullName evidence="3">B30.2/SPRY domain-containing protein</fullName>
    </recommendedName>
</protein>
<evidence type="ECO:0008006" key="3">
    <source>
        <dbReference type="Google" id="ProtNLM"/>
    </source>
</evidence>
<evidence type="ECO:0000313" key="2">
    <source>
        <dbReference type="Proteomes" id="UP000324800"/>
    </source>
</evidence>
<evidence type="ECO:0000313" key="1">
    <source>
        <dbReference type="EMBL" id="KAA6404398.1"/>
    </source>
</evidence>
<dbReference type="EMBL" id="SNRW01000005">
    <property type="protein sequence ID" value="KAA6404398.1"/>
    <property type="molecule type" value="Genomic_DNA"/>
</dbReference>
<accession>A0A5J4XAV4</accession>
<organism evidence="1 2">
    <name type="scientific">Streblomastix strix</name>
    <dbReference type="NCBI Taxonomy" id="222440"/>
    <lineage>
        <taxon>Eukaryota</taxon>
        <taxon>Metamonada</taxon>
        <taxon>Preaxostyla</taxon>
        <taxon>Oxymonadida</taxon>
        <taxon>Streblomastigidae</taxon>
        <taxon>Streblomastix</taxon>
    </lineage>
</organism>
<proteinExistence type="predicted"/>
<comment type="caution">
    <text evidence="1">The sequence shown here is derived from an EMBL/GenBank/DDBJ whole genome shotgun (WGS) entry which is preliminary data.</text>
</comment>
<dbReference type="Proteomes" id="UP000324800">
    <property type="component" value="Unassembled WGS sequence"/>
</dbReference>